<organism evidence="1 2">
    <name type="scientific">Phocaeicola coprocola DSM 17136</name>
    <dbReference type="NCBI Taxonomy" id="470145"/>
    <lineage>
        <taxon>Bacteria</taxon>
        <taxon>Pseudomonadati</taxon>
        <taxon>Bacteroidota</taxon>
        <taxon>Bacteroidia</taxon>
        <taxon>Bacteroidales</taxon>
        <taxon>Bacteroidaceae</taxon>
        <taxon>Phocaeicola</taxon>
    </lineage>
</organism>
<proteinExistence type="predicted"/>
<dbReference type="AlphaFoldDB" id="B3JMN7"/>
<name>B3JMN7_9BACT</name>
<dbReference type="HOGENOM" id="CLU_3304557_0_0_10"/>
<comment type="caution">
    <text evidence="1">The sequence shown here is derived from an EMBL/GenBank/DDBJ whole genome shotgun (WGS) entry which is preliminary data.</text>
</comment>
<dbReference type="Proteomes" id="UP000003146">
    <property type="component" value="Unassembled WGS sequence"/>
</dbReference>
<evidence type="ECO:0000313" key="1">
    <source>
        <dbReference type="EMBL" id="EDU99647.1"/>
    </source>
</evidence>
<dbReference type="STRING" id="470145.BACCOP_03191"/>
<protein>
    <submittedName>
        <fullName evidence="1">Uncharacterized protein</fullName>
    </submittedName>
</protein>
<dbReference type="EMBL" id="ABIY02000115">
    <property type="protein sequence ID" value="EDU99647.1"/>
    <property type="molecule type" value="Genomic_DNA"/>
</dbReference>
<dbReference type="eggNOG" id="ENOG50315V7">
    <property type="taxonomic scope" value="Bacteria"/>
</dbReference>
<gene>
    <name evidence="1" type="ORF">BACCOP_03191</name>
</gene>
<sequence>MTDFDFRQKIARCVLWHIEPFSVPENALPLSGVKITPKS</sequence>
<evidence type="ECO:0000313" key="2">
    <source>
        <dbReference type="Proteomes" id="UP000003146"/>
    </source>
</evidence>
<accession>B3JMN7</accession>
<reference evidence="1 2" key="2">
    <citation type="submission" date="2008-04" db="EMBL/GenBank/DDBJ databases">
        <authorList>
            <person name="Fulton L."/>
            <person name="Clifton S."/>
            <person name="Fulton B."/>
            <person name="Xu J."/>
            <person name="Minx P."/>
            <person name="Pepin K.H."/>
            <person name="Johnson M."/>
            <person name="Thiruvilangam P."/>
            <person name="Bhonagiri V."/>
            <person name="Nash W.E."/>
            <person name="Mardis E.R."/>
            <person name="Wilson R.K."/>
        </authorList>
    </citation>
    <scope>NUCLEOTIDE SEQUENCE [LARGE SCALE GENOMIC DNA]</scope>
    <source>
        <strain evidence="1 2">DSM 17136</strain>
    </source>
</reference>
<reference evidence="1 2" key="1">
    <citation type="submission" date="2008-04" db="EMBL/GenBank/DDBJ databases">
        <title>Draft genome sequence of Bacteroides coprocola (DSM 17136).</title>
        <authorList>
            <person name="Sudarsanam P."/>
            <person name="Ley R."/>
            <person name="Guruge J."/>
            <person name="Turnbaugh P.J."/>
            <person name="Mahowald M."/>
            <person name="Liep D."/>
            <person name="Gordon J."/>
        </authorList>
    </citation>
    <scope>NUCLEOTIDE SEQUENCE [LARGE SCALE GENOMIC DNA]</scope>
    <source>
        <strain evidence="1 2">DSM 17136</strain>
    </source>
</reference>